<dbReference type="AlphaFoldDB" id="A0A6J5WAZ7"/>
<proteinExistence type="predicted"/>
<evidence type="ECO:0000313" key="4">
    <source>
        <dbReference type="Proteomes" id="UP000507245"/>
    </source>
</evidence>
<gene>
    <name evidence="1" type="ORF">CURHAP_LOCUS11826</name>
    <name evidence="2" type="ORF">ORAREDHAP_LOCUS11468</name>
</gene>
<evidence type="ECO:0000313" key="2">
    <source>
        <dbReference type="EMBL" id="CAB4298749.1"/>
    </source>
</evidence>
<dbReference type="EMBL" id="CAEKDK010000002">
    <property type="protein sequence ID" value="CAB4268377.1"/>
    <property type="molecule type" value="Genomic_DNA"/>
</dbReference>
<sequence>MNTILIKGWVSGDWVPTKNSLWLDCDCATAGHQQSEAPGKLQECRNNVIQSVLQSCGALQQLRELQYPKCGIFCCSVEQRSSLLISDLRRPRNVTKVSEETDLSALVLVIFLYN</sequence>
<dbReference type="Proteomes" id="UP000507245">
    <property type="component" value="Unassembled WGS sequence"/>
</dbReference>
<name>A0A6J5WAZ7_PRUAR</name>
<evidence type="ECO:0000313" key="3">
    <source>
        <dbReference type="Proteomes" id="UP000507222"/>
    </source>
</evidence>
<dbReference type="EMBL" id="CAEKKB010000002">
    <property type="protein sequence ID" value="CAB4298749.1"/>
    <property type="molecule type" value="Genomic_DNA"/>
</dbReference>
<reference evidence="2 3" key="2">
    <citation type="submission" date="2020-05" db="EMBL/GenBank/DDBJ databases">
        <authorList>
            <person name="Campoy J."/>
            <person name="Schneeberger K."/>
            <person name="Spophaly S."/>
        </authorList>
    </citation>
    <scope>NUCLEOTIDE SEQUENCE [LARGE SCALE GENOMIC DNA]</scope>
    <source>
        <strain evidence="2">PruArmRojPasFocal</strain>
    </source>
</reference>
<evidence type="ECO:0000313" key="1">
    <source>
        <dbReference type="EMBL" id="CAB4268377.1"/>
    </source>
</evidence>
<accession>A0A6J5WAZ7</accession>
<dbReference type="Proteomes" id="UP000507222">
    <property type="component" value="Unassembled WGS sequence"/>
</dbReference>
<keyword evidence="4" id="KW-1185">Reference proteome</keyword>
<organism evidence="2 4">
    <name type="scientific">Prunus armeniaca</name>
    <name type="common">Apricot</name>
    <name type="synonym">Armeniaca vulgaris</name>
    <dbReference type="NCBI Taxonomy" id="36596"/>
    <lineage>
        <taxon>Eukaryota</taxon>
        <taxon>Viridiplantae</taxon>
        <taxon>Streptophyta</taxon>
        <taxon>Embryophyta</taxon>
        <taxon>Tracheophyta</taxon>
        <taxon>Spermatophyta</taxon>
        <taxon>Magnoliopsida</taxon>
        <taxon>eudicotyledons</taxon>
        <taxon>Gunneridae</taxon>
        <taxon>Pentapetalae</taxon>
        <taxon>rosids</taxon>
        <taxon>fabids</taxon>
        <taxon>Rosales</taxon>
        <taxon>Rosaceae</taxon>
        <taxon>Amygdaloideae</taxon>
        <taxon>Amygdaleae</taxon>
        <taxon>Prunus</taxon>
    </lineage>
</organism>
<reference evidence="4" key="1">
    <citation type="journal article" date="2020" name="Genome Biol.">
        <title>Gamete binning: chromosome-level and haplotype-resolved genome assembly enabled by high-throughput single-cell sequencing of gamete genomes.</title>
        <authorList>
            <person name="Campoy J.A."/>
            <person name="Sun H."/>
            <person name="Goel M."/>
            <person name="Jiao W.-B."/>
            <person name="Folz-Donahue K."/>
            <person name="Wang N."/>
            <person name="Rubio M."/>
            <person name="Liu C."/>
            <person name="Kukat C."/>
            <person name="Ruiz D."/>
            <person name="Huettel B."/>
            <person name="Schneeberger K."/>
        </authorList>
    </citation>
    <scope>NUCLEOTIDE SEQUENCE [LARGE SCALE GENOMIC DNA]</scope>
    <source>
        <strain evidence="4">cv. Rojo Pasion</strain>
    </source>
</reference>
<protein>
    <submittedName>
        <fullName evidence="2">Uncharacterized protein</fullName>
    </submittedName>
</protein>